<keyword evidence="3 7" id="KW-0812">Transmembrane</keyword>
<dbReference type="GO" id="GO:0016020">
    <property type="term" value="C:membrane"/>
    <property type="evidence" value="ECO:0007669"/>
    <property type="project" value="UniProtKB-SubCell"/>
</dbReference>
<feature type="transmembrane region" description="Helical" evidence="7">
    <location>
        <begin position="181"/>
        <end position="201"/>
    </location>
</feature>
<reference evidence="9 10" key="1">
    <citation type="submission" date="2019-07" db="EMBL/GenBank/DDBJ databases">
        <title>De Novo Assembly of kiwifruit Actinidia rufa.</title>
        <authorList>
            <person name="Sugita-Konishi S."/>
            <person name="Sato K."/>
            <person name="Mori E."/>
            <person name="Abe Y."/>
            <person name="Kisaki G."/>
            <person name="Hamano K."/>
            <person name="Suezawa K."/>
            <person name="Otani M."/>
            <person name="Fukuda T."/>
            <person name="Manabe T."/>
            <person name="Gomi K."/>
            <person name="Tabuchi M."/>
            <person name="Akimitsu K."/>
            <person name="Kataoka I."/>
        </authorList>
    </citation>
    <scope>NUCLEOTIDE SEQUENCE [LARGE SCALE GENOMIC DNA]</scope>
    <source>
        <strain evidence="10">cv. Fuchu</strain>
    </source>
</reference>
<comment type="caution">
    <text evidence="9">The sequence shown here is derived from an EMBL/GenBank/DDBJ whole genome shotgun (WGS) entry which is preliminary data.</text>
</comment>
<dbReference type="InterPro" id="IPR013057">
    <property type="entry name" value="AA_transpt_TM"/>
</dbReference>
<evidence type="ECO:0000259" key="8">
    <source>
        <dbReference type="Pfam" id="PF01490"/>
    </source>
</evidence>
<organism evidence="9 10">
    <name type="scientific">Actinidia rufa</name>
    <dbReference type="NCBI Taxonomy" id="165716"/>
    <lineage>
        <taxon>Eukaryota</taxon>
        <taxon>Viridiplantae</taxon>
        <taxon>Streptophyta</taxon>
        <taxon>Embryophyta</taxon>
        <taxon>Tracheophyta</taxon>
        <taxon>Spermatophyta</taxon>
        <taxon>Magnoliopsida</taxon>
        <taxon>eudicotyledons</taxon>
        <taxon>Gunneridae</taxon>
        <taxon>Pentapetalae</taxon>
        <taxon>asterids</taxon>
        <taxon>Ericales</taxon>
        <taxon>Actinidiaceae</taxon>
        <taxon>Actinidia</taxon>
    </lineage>
</organism>
<keyword evidence="10" id="KW-1185">Reference proteome</keyword>
<evidence type="ECO:0000313" key="10">
    <source>
        <dbReference type="Proteomes" id="UP000585474"/>
    </source>
</evidence>
<comment type="subcellular location">
    <subcellularLocation>
        <location evidence="1">Membrane</location>
    </subcellularLocation>
</comment>
<feature type="transmembrane region" description="Helical" evidence="7">
    <location>
        <begin position="145"/>
        <end position="169"/>
    </location>
</feature>
<keyword evidence="4" id="KW-0029">Amino-acid transport</keyword>
<proteinExistence type="predicted"/>
<feature type="transmembrane region" description="Helical" evidence="7">
    <location>
        <begin position="40"/>
        <end position="60"/>
    </location>
</feature>
<evidence type="ECO:0000256" key="3">
    <source>
        <dbReference type="ARBA" id="ARBA00022692"/>
    </source>
</evidence>
<feature type="domain" description="Amino acid transporter transmembrane" evidence="8">
    <location>
        <begin position="18"/>
        <end position="264"/>
    </location>
</feature>
<protein>
    <submittedName>
        <fullName evidence="9">Transmembrane amino acid transporter family protein</fullName>
    </submittedName>
</protein>
<evidence type="ECO:0000256" key="7">
    <source>
        <dbReference type="SAM" id="Phobius"/>
    </source>
</evidence>
<keyword evidence="5 7" id="KW-1133">Transmembrane helix</keyword>
<dbReference type="EMBL" id="BJWL01000024">
    <property type="protein sequence ID" value="GFZ14710.1"/>
    <property type="molecule type" value="Genomic_DNA"/>
</dbReference>
<dbReference type="Pfam" id="PF01490">
    <property type="entry name" value="Aa_trans"/>
    <property type="match status" value="1"/>
</dbReference>
<feature type="transmembrane region" description="Helical" evidence="7">
    <location>
        <begin position="221"/>
        <end position="243"/>
    </location>
</feature>
<sequence length="273" mass="29530">MPKTSRTVIPNVKFPTWIRMNVLCGVGILSTPYAVKEGGWVGISILFIFAVLSFYTGILLRHCLDSQPGLETYPDIGQAAFGTTGRFAVSACCVEHIILESDNLSALFPNAHISVGGYELNAHQVFAFLTTLAVLPTVWLRDLSVLSYISAGGVIASIVVVICLFWVGLVDKVGFQSKGTTLNLTTLPVAIGLYGYCYSGHAVFPNIYTSMEKPNQYPAVLLTSFGICTLMYAGVAVMGYMMFGESTLSQFTLNMPQHLVASKIAVWTTVGRS</sequence>
<dbReference type="PANTHER" id="PTHR48017">
    <property type="entry name" value="OS05G0424000 PROTEIN-RELATED"/>
    <property type="match status" value="1"/>
</dbReference>
<evidence type="ECO:0000256" key="6">
    <source>
        <dbReference type="ARBA" id="ARBA00023136"/>
    </source>
</evidence>
<gene>
    <name evidence="9" type="ORF">Acr_24g0009000</name>
</gene>
<evidence type="ECO:0000313" key="9">
    <source>
        <dbReference type="EMBL" id="GFZ14710.1"/>
    </source>
</evidence>
<evidence type="ECO:0000256" key="2">
    <source>
        <dbReference type="ARBA" id="ARBA00022448"/>
    </source>
</evidence>
<keyword evidence="6 7" id="KW-0472">Membrane</keyword>
<evidence type="ECO:0000256" key="1">
    <source>
        <dbReference type="ARBA" id="ARBA00004370"/>
    </source>
</evidence>
<name>A0A7J0GV36_9ERIC</name>
<evidence type="ECO:0000256" key="4">
    <source>
        <dbReference type="ARBA" id="ARBA00022970"/>
    </source>
</evidence>
<dbReference type="GO" id="GO:0006865">
    <property type="term" value="P:amino acid transport"/>
    <property type="evidence" value="ECO:0007669"/>
    <property type="project" value="UniProtKB-KW"/>
</dbReference>
<dbReference type="AlphaFoldDB" id="A0A7J0GV36"/>
<evidence type="ECO:0000256" key="5">
    <source>
        <dbReference type="ARBA" id="ARBA00022989"/>
    </source>
</evidence>
<accession>A0A7J0GV36</accession>
<dbReference type="Proteomes" id="UP000585474">
    <property type="component" value="Unassembled WGS sequence"/>
</dbReference>
<dbReference type="OrthoDB" id="655540at2759"/>
<keyword evidence="2" id="KW-0813">Transport</keyword>